<proteinExistence type="predicted"/>
<organism evidence="1">
    <name type="scientific">Salmonella enterica</name>
    <name type="common">Salmonella choleraesuis</name>
    <dbReference type="NCBI Taxonomy" id="28901"/>
    <lineage>
        <taxon>Bacteria</taxon>
        <taxon>Pseudomonadati</taxon>
        <taxon>Pseudomonadota</taxon>
        <taxon>Gammaproteobacteria</taxon>
        <taxon>Enterobacterales</taxon>
        <taxon>Enterobacteriaceae</taxon>
        <taxon>Salmonella</taxon>
    </lineage>
</organism>
<dbReference type="EMBL" id="DAAQHH010000008">
    <property type="protein sequence ID" value="HAD9329117.1"/>
    <property type="molecule type" value="Genomic_DNA"/>
</dbReference>
<dbReference type="AlphaFoldDB" id="A0A722XNQ1"/>
<gene>
    <name evidence="1" type="ORF">G1429_17990</name>
</gene>
<evidence type="ECO:0000313" key="1">
    <source>
        <dbReference type="EMBL" id="HAD9329117.1"/>
    </source>
</evidence>
<comment type="caution">
    <text evidence="1">The sequence shown here is derived from an EMBL/GenBank/DDBJ whole genome shotgun (WGS) entry which is preliminary data.</text>
</comment>
<protein>
    <submittedName>
        <fullName evidence="1">Uncharacterized protein</fullName>
    </submittedName>
</protein>
<accession>A0A722XNQ1</accession>
<reference evidence="1" key="1">
    <citation type="journal article" date="2018" name="Genome Biol.">
        <title>SKESA: strategic k-mer extension for scrupulous assemblies.</title>
        <authorList>
            <person name="Souvorov A."/>
            <person name="Agarwala R."/>
            <person name="Lipman D.J."/>
        </authorList>
    </citation>
    <scope>NUCLEOTIDE SEQUENCE</scope>
    <source>
        <strain evidence="1">R17.5973</strain>
    </source>
</reference>
<sequence>MIFSLTDLREFESLQSLSWGNLELICVPFVTELLLKQGEAETLKTTRGNIKAEITLNLEYFHI</sequence>
<reference evidence="1" key="2">
    <citation type="submission" date="2019-01" db="EMBL/GenBank/DDBJ databases">
        <authorList>
            <consortium name="NCBI Pathogen Detection Project"/>
        </authorList>
    </citation>
    <scope>NUCLEOTIDE SEQUENCE</scope>
    <source>
        <strain evidence="1">R17.5973</strain>
    </source>
</reference>
<name>A0A722XNQ1_SALER</name>